<keyword evidence="7" id="KW-1185">Reference proteome</keyword>
<dbReference type="AlphaFoldDB" id="A0A225VNY3"/>
<gene>
    <name evidence="6" type="ORF">PHMEG_00020502</name>
</gene>
<comment type="domain">
    <text evidence="5">The RxLR-dEER motif acts to carry the protein into the host cell cytoplasm through binding to cell surface phosphatidylinositol-3-phosphate.</text>
</comment>
<comment type="function">
    <text evidence="5">Effector that suppresses plant defense responses during pathogen infection.</text>
</comment>
<comment type="caution">
    <text evidence="6">The sequence shown here is derived from an EMBL/GenBank/DDBJ whole genome shotgun (WGS) entry which is preliminary data.</text>
</comment>
<comment type="subcellular location">
    <subcellularLocation>
        <location evidence="1 5">Secreted</location>
    </subcellularLocation>
</comment>
<dbReference type="Proteomes" id="UP000198211">
    <property type="component" value="Unassembled WGS sequence"/>
</dbReference>
<accession>A0A225VNY3</accession>
<keyword evidence="3 5" id="KW-0964">Secreted</keyword>
<dbReference type="Pfam" id="PF16810">
    <property type="entry name" value="RXLR"/>
    <property type="match status" value="1"/>
</dbReference>
<feature type="chain" id="PRO_5044980050" description="RxLR effector protein" evidence="5">
    <location>
        <begin position="24"/>
        <end position="132"/>
    </location>
</feature>
<dbReference type="InterPro" id="IPR031825">
    <property type="entry name" value="RXLR"/>
</dbReference>
<dbReference type="EMBL" id="NBNE01003658">
    <property type="protein sequence ID" value="OWZ07143.1"/>
    <property type="molecule type" value="Genomic_DNA"/>
</dbReference>
<name>A0A225VNY3_9STRA</name>
<evidence type="ECO:0000256" key="3">
    <source>
        <dbReference type="ARBA" id="ARBA00022525"/>
    </source>
</evidence>
<evidence type="ECO:0000256" key="1">
    <source>
        <dbReference type="ARBA" id="ARBA00004613"/>
    </source>
</evidence>
<feature type="signal peptide" evidence="5">
    <location>
        <begin position="1"/>
        <end position="23"/>
    </location>
</feature>
<dbReference type="OrthoDB" id="126647at2759"/>
<proteinExistence type="inferred from homology"/>
<evidence type="ECO:0000256" key="2">
    <source>
        <dbReference type="ARBA" id="ARBA00010400"/>
    </source>
</evidence>
<reference evidence="7" key="1">
    <citation type="submission" date="2017-03" db="EMBL/GenBank/DDBJ databases">
        <title>Phytopthora megakarya and P. palmivora, two closely related causual agents of cacao black pod achieved similar genome size and gene model numbers by different mechanisms.</title>
        <authorList>
            <person name="Ali S."/>
            <person name="Shao J."/>
            <person name="Larry D.J."/>
            <person name="Kronmiller B."/>
            <person name="Shen D."/>
            <person name="Strem M.D."/>
            <person name="Melnick R.L."/>
            <person name="Guiltinan M.J."/>
            <person name="Tyler B.M."/>
            <person name="Meinhardt L.W."/>
            <person name="Bailey B.A."/>
        </authorList>
    </citation>
    <scope>NUCLEOTIDE SEQUENCE [LARGE SCALE GENOMIC DNA]</scope>
    <source>
        <strain evidence="7">zdho120</strain>
    </source>
</reference>
<evidence type="ECO:0000256" key="5">
    <source>
        <dbReference type="RuleBase" id="RU367124"/>
    </source>
</evidence>
<comment type="similarity">
    <text evidence="2 5">Belongs to the RxLR effector family.</text>
</comment>
<protein>
    <recommendedName>
        <fullName evidence="5">RxLR effector protein</fullName>
    </recommendedName>
</protein>
<sequence length="132" mass="15052">MRLAKVALATTVALLGSRESVAAANMQQTKVTTKVGVDHEFQTRSLAVEQNIDAFKRSLRTTGASGTIDDEDIGESSFLEKTKFYYWYSMGRTPGYVYDEFFQGMEKDIVVKNPTYKEWQRYKAYYEEKTGA</sequence>
<organism evidence="6 7">
    <name type="scientific">Phytophthora megakarya</name>
    <dbReference type="NCBI Taxonomy" id="4795"/>
    <lineage>
        <taxon>Eukaryota</taxon>
        <taxon>Sar</taxon>
        <taxon>Stramenopiles</taxon>
        <taxon>Oomycota</taxon>
        <taxon>Peronosporomycetes</taxon>
        <taxon>Peronosporales</taxon>
        <taxon>Peronosporaceae</taxon>
        <taxon>Phytophthora</taxon>
    </lineage>
</organism>
<keyword evidence="4 5" id="KW-0732">Signal</keyword>
<evidence type="ECO:0000256" key="4">
    <source>
        <dbReference type="ARBA" id="ARBA00022729"/>
    </source>
</evidence>
<evidence type="ECO:0000313" key="6">
    <source>
        <dbReference type="EMBL" id="OWZ07143.1"/>
    </source>
</evidence>
<evidence type="ECO:0000313" key="7">
    <source>
        <dbReference type="Proteomes" id="UP000198211"/>
    </source>
</evidence>